<reference evidence="1 2" key="1">
    <citation type="submission" date="2020-02" db="EMBL/GenBank/DDBJ databases">
        <title>Draft genome sequence of Haematococcus lacustris strain NIES-144.</title>
        <authorList>
            <person name="Morimoto D."/>
            <person name="Nakagawa S."/>
            <person name="Yoshida T."/>
            <person name="Sawayama S."/>
        </authorList>
    </citation>
    <scope>NUCLEOTIDE SEQUENCE [LARGE SCALE GENOMIC DNA]</scope>
    <source>
        <strain evidence="1 2">NIES-144</strain>
    </source>
</reference>
<evidence type="ECO:0000313" key="2">
    <source>
        <dbReference type="Proteomes" id="UP000485058"/>
    </source>
</evidence>
<dbReference type="AlphaFoldDB" id="A0A699Z6P1"/>
<dbReference type="EMBL" id="BLLF01000784">
    <property type="protein sequence ID" value="GFH14928.1"/>
    <property type="molecule type" value="Genomic_DNA"/>
</dbReference>
<keyword evidence="2" id="KW-1185">Reference proteome</keyword>
<evidence type="ECO:0000313" key="1">
    <source>
        <dbReference type="EMBL" id="GFH14928.1"/>
    </source>
</evidence>
<organism evidence="1 2">
    <name type="scientific">Haematococcus lacustris</name>
    <name type="common">Green alga</name>
    <name type="synonym">Haematococcus pluvialis</name>
    <dbReference type="NCBI Taxonomy" id="44745"/>
    <lineage>
        <taxon>Eukaryota</taxon>
        <taxon>Viridiplantae</taxon>
        <taxon>Chlorophyta</taxon>
        <taxon>core chlorophytes</taxon>
        <taxon>Chlorophyceae</taxon>
        <taxon>CS clade</taxon>
        <taxon>Chlamydomonadales</taxon>
        <taxon>Haematococcaceae</taxon>
        <taxon>Haematococcus</taxon>
    </lineage>
</organism>
<sequence>MLISKYHPYKRQGGQAARCACCVRSTPAGSTGWVEIHVEGEAAFYRSGCSHTAIGQVTAMMSEVIRACSNLVPQQEPCGSADQQQAPVTSTLSAWSAHQPPVGAGSATGHATVSHHQTEGGMLTARQSAAAHGLRHVWQEGRPAHR</sequence>
<proteinExistence type="predicted"/>
<gene>
    <name evidence="1" type="ORF">HaLaN_11069</name>
</gene>
<accession>A0A699Z6P1</accession>
<name>A0A699Z6P1_HAELA</name>
<protein>
    <submittedName>
        <fullName evidence="1">Uncharacterized protein</fullName>
    </submittedName>
</protein>
<comment type="caution">
    <text evidence="1">The sequence shown here is derived from an EMBL/GenBank/DDBJ whole genome shotgun (WGS) entry which is preliminary data.</text>
</comment>
<dbReference type="Proteomes" id="UP000485058">
    <property type="component" value="Unassembled WGS sequence"/>
</dbReference>